<evidence type="ECO:0000256" key="5">
    <source>
        <dbReference type="ARBA" id="ARBA00022630"/>
    </source>
</evidence>
<comment type="caution">
    <text evidence="13">The sequence shown here is derived from an EMBL/GenBank/DDBJ whole genome shotgun (WGS) entry which is preliminary data.</text>
</comment>
<dbReference type="Proteomes" id="UP000490939">
    <property type="component" value="Unassembled WGS sequence"/>
</dbReference>
<feature type="compositionally biased region" description="Low complexity" evidence="11">
    <location>
        <begin position="1"/>
        <end position="27"/>
    </location>
</feature>
<dbReference type="PANTHER" id="PTHR38663">
    <property type="match status" value="1"/>
</dbReference>
<proteinExistence type="inferred from homology"/>
<keyword evidence="5" id="KW-0285">Flavoprotein</keyword>
<comment type="catalytic activity">
    <reaction evidence="10">
        <text>L-ornithine + NADH + O2 = N(5)-hydroxy-L-ornithine + NAD(+) + H2O</text>
        <dbReference type="Rhea" id="RHEA:41512"/>
        <dbReference type="ChEBI" id="CHEBI:15377"/>
        <dbReference type="ChEBI" id="CHEBI:15379"/>
        <dbReference type="ChEBI" id="CHEBI:46911"/>
        <dbReference type="ChEBI" id="CHEBI:57540"/>
        <dbReference type="ChEBI" id="CHEBI:57945"/>
        <dbReference type="ChEBI" id="CHEBI:78275"/>
        <dbReference type="EC" id="1.14.13.196"/>
    </reaction>
</comment>
<evidence type="ECO:0000256" key="4">
    <source>
        <dbReference type="ARBA" id="ARBA00012881"/>
    </source>
</evidence>
<evidence type="ECO:0000256" key="1">
    <source>
        <dbReference type="ARBA" id="ARBA00001974"/>
    </source>
</evidence>
<feature type="compositionally biased region" description="Basic and acidic residues" evidence="11">
    <location>
        <begin position="197"/>
        <end position="206"/>
    </location>
</feature>
<dbReference type="SUPFAM" id="SSF51905">
    <property type="entry name" value="FAD/NAD(P)-binding domain"/>
    <property type="match status" value="2"/>
</dbReference>
<dbReference type="Proteomes" id="UP000447873">
    <property type="component" value="Unassembled WGS sequence"/>
</dbReference>
<comment type="catalytic activity">
    <reaction evidence="9">
        <text>L-ornithine + NADPH + O2 = N(5)-hydroxy-L-ornithine + NADP(+) + H2O</text>
        <dbReference type="Rhea" id="RHEA:41508"/>
        <dbReference type="ChEBI" id="CHEBI:15377"/>
        <dbReference type="ChEBI" id="CHEBI:15379"/>
        <dbReference type="ChEBI" id="CHEBI:46911"/>
        <dbReference type="ChEBI" id="CHEBI:57783"/>
        <dbReference type="ChEBI" id="CHEBI:58349"/>
        <dbReference type="ChEBI" id="CHEBI:78275"/>
        <dbReference type="EC" id="1.14.13.196"/>
    </reaction>
</comment>
<sequence length="615" mass="68721">MTSTSTDQGASSSSASEYSISSNSSTSDGVAQSSRASSVLEIEDPIIHDVLIVGTGPSGLAVAARLKEPLPSAIFTDEEHSRYHWIKKHTGKLAVKNWRNGVVTQAKPKAKKAGPSVLVIDKEGSGGWMAAWNRRFRLLEIEQLRSPMFFHIDPLDRDALVSYASENGRQNELLEIENCVGKERSKHSKKKRMKGPKKFDEPAVDERDRRDYFTPSSKLFRDQCESVIARYGLAETEIREESLQDIDYEYDDFSPTEKVFRVKTDRGLHLAKTVVMAVGPANEPTIPMAPRAVNSMPGEGQCHAMHIRKIPDPNVQRKMKQGKSTSILVIGGGLTAAQIVERCVMKGVSKVYLLMRSELKVKPIDVSLDWVGKFKNHEHATFWSADSDEERFQMILHARMGGSLTPIYHKKMKGHIAAGKLSMHTHTKMASQEWDAETRSWTVTTSPPIEGLPHFDYIYHSTGIQTAISTLPYLQTIREKYPIEDCSGLPCLTEDLMWNEDVPLFFTGKTAGLRLGPAAANLAGARSGAERIVWKIEDLLSEEKPEDDLSYRDIGHAVGPSSLPKPVEVSNAEDAKPFFDHLKRKETSQRKSDPVRFKTKATEELIYKTQALEFP</sequence>
<gene>
    <name evidence="12" type="ORF">EG327_006886</name>
    <name evidence="13" type="ORF">EG328_003032</name>
</gene>
<organism evidence="13 14">
    <name type="scientific">Venturia inaequalis</name>
    <name type="common">Apple scab fungus</name>
    <dbReference type="NCBI Taxonomy" id="5025"/>
    <lineage>
        <taxon>Eukaryota</taxon>
        <taxon>Fungi</taxon>
        <taxon>Dikarya</taxon>
        <taxon>Ascomycota</taxon>
        <taxon>Pezizomycotina</taxon>
        <taxon>Dothideomycetes</taxon>
        <taxon>Pleosporomycetidae</taxon>
        <taxon>Venturiales</taxon>
        <taxon>Venturiaceae</taxon>
        <taxon>Venturia</taxon>
    </lineage>
</organism>
<keyword evidence="8" id="KW-0560">Oxidoreductase</keyword>
<comment type="pathway">
    <text evidence="2">Siderophore biosynthesis.</text>
</comment>
<evidence type="ECO:0000256" key="9">
    <source>
        <dbReference type="ARBA" id="ARBA00047598"/>
    </source>
</evidence>
<feature type="region of interest" description="Disordered" evidence="11">
    <location>
        <begin position="184"/>
        <end position="206"/>
    </location>
</feature>
<keyword evidence="7" id="KW-0521">NADP</keyword>
<dbReference type="PANTHER" id="PTHR38663:SF1">
    <property type="entry name" value="L-ORNITHINE N(5)-MONOOXYGENASE"/>
    <property type="match status" value="1"/>
</dbReference>
<feature type="region of interest" description="Disordered" evidence="11">
    <location>
        <begin position="1"/>
        <end position="30"/>
    </location>
</feature>
<evidence type="ECO:0000313" key="12">
    <source>
        <dbReference type="EMBL" id="KAE9979839.1"/>
    </source>
</evidence>
<evidence type="ECO:0000256" key="6">
    <source>
        <dbReference type="ARBA" id="ARBA00022827"/>
    </source>
</evidence>
<evidence type="ECO:0000256" key="8">
    <source>
        <dbReference type="ARBA" id="ARBA00023002"/>
    </source>
</evidence>
<dbReference type="EMBL" id="WNWS01000019">
    <property type="protein sequence ID" value="KAE9987309.1"/>
    <property type="molecule type" value="Genomic_DNA"/>
</dbReference>
<accession>A0A8H3Z6K7</accession>
<dbReference type="Pfam" id="PF13434">
    <property type="entry name" value="Lys_Orn_oxgnase"/>
    <property type="match status" value="1"/>
</dbReference>
<dbReference type="AlphaFoldDB" id="A0A8H3Z6K7"/>
<comment type="similarity">
    <text evidence="3">Belongs to the lysine N(6)-hydroxylase/L-ornithine N(5)-oxygenase family.</text>
</comment>
<comment type="cofactor">
    <cofactor evidence="1">
        <name>FAD</name>
        <dbReference type="ChEBI" id="CHEBI:57692"/>
    </cofactor>
</comment>
<dbReference type="EC" id="1.14.13.196" evidence="4"/>
<evidence type="ECO:0000256" key="10">
    <source>
        <dbReference type="ARBA" id="ARBA00049248"/>
    </source>
</evidence>
<protein>
    <recommendedName>
        <fullName evidence="4">L-ornithine N(5)-monooxygenase [NAD(P)H]</fullName>
        <ecNumber evidence="4">1.14.13.196</ecNumber>
    </recommendedName>
</protein>
<evidence type="ECO:0000256" key="7">
    <source>
        <dbReference type="ARBA" id="ARBA00022857"/>
    </source>
</evidence>
<keyword evidence="6" id="KW-0274">FAD</keyword>
<name>A0A8H3Z6K7_VENIN</name>
<evidence type="ECO:0000256" key="3">
    <source>
        <dbReference type="ARBA" id="ARBA00007588"/>
    </source>
</evidence>
<evidence type="ECO:0000313" key="15">
    <source>
        <dbReference type="Proteomes" id="UP000490939"/>
    </source>
</evidence>
<keyword evidence="15" id="KW-1185">Reference proteome</keyword>
<dbReference type="InterPro" id="IPR036188">
    <property type="entry name" value="FAD/NAD-bd_sf"/>
</dbReference>
<feature type="compositionally biased region" description="Basic residues" evidence="11">
    <location>
        <begin position="184"/>
        <end position="196"/>
    </location>
</feature>
<evidence type="ECO:0000256" key="11">
    <source>
        <dbReference type="SAM" id="MobiDB-lite"/>
    </source>
</evidence>
<evidence type="ECO:0000256" key="2">
    <source>
        <dbReference type="ARBA" id="ARBA00004924"/>
    </source>
</evidence>
<reference evidence="13 14" key="1">
    <citation type="submission" date="2018-12" db="EMBL/GenBank/DDBJ databases">
        <title>Venturia inaequalis Genome Resource.</title>
        <authorList>
            <person name="Lichtner F.J."/>
        </authorList>
    </citation>
    <scope>NUCLEOTIDE SEQUENCE [LARGE SCALE GENOMIC DNA]</scope>
    <source>
        <strain evidence="13 14">120213</strain>
        <strain evidence="12 15">DMI_063113</strain>
    </source>
</reference>
<evidence type="ECO:0000313" key="14">
    <source>
        <dbReference type="Proteomes" id="UP000447873"/>
    </source>
</evidence>
<evidence type="ECO:0000313" key="13">
    <source>
        <dbReference type="EMBL" id="KAE9987309.1"/>
    </source>
</evidence>
<dbReference type="EMBL" id="WNWR01000403">
    <property type="protein sequence ID" value="KAE9979839.1"/>
    <property type="molecule type" value="Genomic_DNA"/>
</dbReference>
<dbReference type="InterPro" id="IPR025700">
    <property type="entry name" value="Lys/Orn_oxygenase"/>
</dbReference>
<dbReference type="Gene3D" id="3.50.50.60">
    <property type="entry name" value="FAD/NAD(P)-binding domain"/>
    <property type="match status" value="1"/>
</dbReference>
<dbReference type="GO" id="GO:0016491">
    <property type="term" value="F:oxidoreductase activity"/>
    <property type="evidence" value="ECO:0007669"/>
    <property type="project" value="UniProtKB-KW"/>
</dbReference>